<dbReference type="PANTHER" id="PTHR43685">
    <property type="entry name" value="GLYCOSYLTRANSFERASE"/>
    <property type="match status" value="1"/>
</dbReference>
<evidence type="ECO:0000313" key="2">
    <source>
        <dbReference type="EMBL" id="MDR7383819.1"/>
    </source>
</evidence>
<keyword evidence="3" id="KW-1185">Reference proteome</keyword>
<proteinExistence type="predicted"/>
<name>A0ABU2CR53_9MICO</name>
<dbReference type="Proteomes" id="UP001183585">
    <property type="component" value="Unassembled WGS sequence"/>
</dbReference>
<feature type="domain" description="Glycosyltransferase 2-like" evidence="1">
    <location>
        <begin position="7"/>
        <end position="128"/>
    </location>
</feature>
<dbReference type="SUPFAM" id="SSF53448">
    <property type="entry name" value="Nucleotide-diphospho-sugar transferases"/>
    <property type="match status" value="1"/>
</dbReference>
<evidence type="ECO:0000259" key="1">
    <source>
        <dbReference type="Pfam" id="PF00535"/>
    </source>
</evidence>
<protein>
    <submittedName>
        <fullName evidence="2">Glycosyltransferase involved in cell wall biosynthesis</fullName>
    </submittedName>
</protein>
<dbReference type="Gene3D" id="3.90.550.10">
    <property type="entry name" value="Spore Coat Polysaccharide Biosynthesis Protein SpsA, Chain A"/>
    <property type="match status" value="1"/>
</dbReference>
<accession>A0ABU2CR53</accession>
<dbReference type="RefSeq" id="WP_274995055.1">
    <property type="nucleotide sequence ID" value="NZ_JAJQQP010000008.1"/>
</dbReference>
<dbReference type="InterPro" id="IPR050834">
    <property type="entry name" value="Glycosyltransf_2"/>
</dbReference>
<dbReference type="InterPro" id="IPR001173">
    <property type="entry name" value="Glyco_trans_2-like"/>
</dbReference>
<dbReference type="EMBL" id="JAVDYE010000001">
    <property type="protein sequence ID" value="MDR7383819.1"/>
    <property type="molecule type" value="Genomic_DNA"/>
</dbReference>
<organism evidence="2 3">
    <name type="scientific">Promicromonospora iranensis</name>
    <dbReference type="NCBI Taxonomy" id="1105144"/>
    <lineage>
        <taxon>Bacteria</taxon>
        <taxon>Bacillati</taxon>
        <taxon>Actinomycetota</taxon>
        <taxon>Actinomycetes</taxon>
        <taxon>Micrococcales</taxon>
        <taxon>Promicromonosporaceae</taxon>
        <taxon>Promicromonospora</taxon>
    </lineage>
</organism>
<dbReference type="PANTHER" id="PTHR43685:SF12">
    <property type="entry name" value="GLYCOSYL TRANSFERASE FAMILY 2"/>
    <property type="match status" value="1"/>
</dbReference>
<dbReference type="Pfam" id="PF00535">
    <property type="entry name" value="Glycos_transf_2"/>
    <property type="match status" value="1"/>
</dbReference>
<evidence type="ECO:0000313" key="3">
    <source>
        <dbReference type="Proteomes" id="UP001183585"/>
    </source>
</evidence>
<reference evidence="2 3" key="1">
    <citation type="submission" date="2023-07" db="EMBL/GenBank/DDBJ databases">
        <title>Sequencing the genomes of 1000 actinobacteria strains.</title>
        <authorList>
            <person name="Klenk H.-P."/>
        </authorList>
    </citation>
    <scope>NUCLEOTIDE SEQUENCE [LARGE SCALE GENOMIC DNA]</scope>
    <source>
        <strain evidence="2 3">DSM 45554</strain>
    </source>
</reference>
<comment type="caution">
    <text evidence="2">The sequence shown here is derived from an EMBL/GenBank/DDBJ whole genome shotgun (WGS) entry which is preliminary data.</text>
</comment>
<dbReference type="InterPro" id="IPR029044">
    <property type="entry name" value="Nucleotide-diphossugar_trans"/>
</dbReference>
<gene>
    <name evidence="2" type="ORF">J2S48_003334</name>
</gene>
<sequence>MRPPVYSVVIPCRDGAATLGRQLEALAGQDFGGGFEVVVADNGSRDGSRGIVESFARTDRRFRCVDAGARPGINHARNVGVSHAKGDFVLLCDADDVVTPGWISAMDRARRSGAACVGGVVERRLPDETVVATDPGVYTHLWQVPRPIGANCGFALAAYAAVGGFDESLLGGGDESDFFYRAHLAGYRTQAVPDAVVVYYERDGLRALARQHFRYGRQSVRIYQRFRAAGLPRLPVWRVPATVAGGLARTLSRDPLVRRRGVKRLAVTAGRVAGSLADRTLFV</sequence>